<keyword evidence="1" id="KW-0889">Transcription antitermination</keyword>
<evidence type="ECO:0000313" key="5">
    <source>
        <dbReference type="EMBL" id="TVX92160.1"/>
    </source>
</evidence>
<evidence type="ECO:0000256" key="2">
    <source>
        <dbReference type="ARBA" id="ARBA00023015"/>
    </source>
</evidence>
<dbReference type="PANTHER" id="PTHR30265:SF4">
    <property type="entry name" value="KOW MOTIF FAMILY PROTEIN, EXPRESSED"/>
    <property type="match status" value="1"/>
</dbReference>
<keyword evidence="2" id="KW-0805">Transcription regulation</keyword>
<keyword evidence="3" id="KW-0804">Transcription</keyword>
<dbReference type="GO" id="GO:0031564">
    <property type="term" value="P:transcription antitermination"/>
    <property type="evidence" value="ECO:0007669"/>
    <property type="project" value="UniProtKB-KW"/>
</dbReference>
<gene>
    <name evidence="5" type="primary">loaP</name>
    <name evidence="5" type="ORF">FPZ44_03270</name>
</gene>
<protein>
    <submittedName>
        <fullName evidence="5">Antiterminator LoaP</fullName>
    </submittedName>
</protein>
<dbReference type="CDD" id="cd08000">
    <property type="entry name" value="NGN"/>
    <property type="match status" value="1"/>
</dbReference>
<dbReference type="NCBIfam" id="NF033641">
    <property type="entry name" value="antiterm_LoaP"/>
    <property type="match status" value="1"/>
</dbReference>
<comment type="caution">
    <text evidence="5">The sequence shown here is derived from an EMBL/GenBank/DDBJ whole genome shotgun (WGS) entry which is preliminary data.</text>
</comment>
<evidence type="ECO:0000256" key="3">
    <source>
        <dbReference type="ARBA" id="ARBA00023163"/>
    </source>
</evidence>
<dbReference type="SUPFAM" id="SSF82679">
    <property type="entry name" value="N-utilization substance G protein NusG, N-terminal domain"/>
    <property type="match status" value="1"/>
</dbReference>
<feature type="domain" description="NusG-like N-terminal" evidence="4">
    <location>
        <begin position="3"/>
        <end position="115"/>
    </location>
</feature>
<dbReference type="InterPro" id="IPR036735">
    <property type="entry name" value="NGN_dom_sf"/>
</dbReference>
<name>A0A559IX05_9BACL</name>
<evidence type="ECO:0000259" key="4">
    <source>
        <dbReference type="SMART" id="SM00738"/>
    </source>
</evidence>
<keyword evidence="6" id="KW-1185">Reference proteome</keyword>
<dbReference type="Pfam" id="PF02357">
    <property type="entry name" value="NusG"/>
    <property type="match status" value="1"/>
</dbReference>
<dbReference type="AlphaFoldDB" id="A0A559IX05"/>
<organism evidence="5 6">
    <name type="scientific">Paenibacillus agilis</name>
    <dbReference type="NCBI Taxonomy" id="3020863"/>
    <lineage>
        <taxon>Bacteria</taxon>
        <taxon>Bacillati</taxon>
        <taxon>Bacillota</taxon>
        <taxon>Bacilli</taxon>
        <taxon>Bacillales</taxon>
        <taxon>Paenibacillaceae</taxon>
        <taxon>Paenibacillus</taxon>
    </lineage>
</organism>
<sequence>MIPLHWYALFVETGQEETVQRSLKQQFDDSILLSLVPKRKIPEKKMGHIQHVIRKMFPGYVLIQTKMNADRYHSLRRIPHVLRILTNGRKNEYTPESFHLSSIHDGEIEPLLKLLDSTEILEYSTLKLLSNSSIHVVAGPLHGMENLITKVDRHKNRATLQLPFLGEPRSIAVGVHIMHPPRS</sequence>
<accession>A0A559IX05</accession>
<dbReference type="GO" id="GO:0006354">
    <property type="term" value="P:DNA-templated transcription elongation"/>
    <property type="evidence" value="ECO:0007669"/>
    <property type="project" value="InterPro"/>
</dbReference>
<dbReference type="InterPro" id="IPR006645">
    <property type="entry name" value="NGN-like_dom"/>
</dbReference>
<dbReference type="SMART" id="SM00738">
    <property type="entry name" value="NGN"/>
    <property type="match status" value="1"/>
</dbReference>
<dbReference type="EMBL" id="VNJK01000001">
    <property type="protein sequence ID" value="TVX92160.1"/>
    <property type="molecule type" value="Genomic_DNA"/>
</dbReference>
<evidence type="ECO:0000313" key="6">
    <source>
        <dbReference type="Proteomes" id="UP000318102"/>
    </source>
</evidence>
<dbReference type="Proteomes" id="UP000318102">
    <property type="component" value="Unassembled WGS sequence"/>
</dbReference>
<dbReference type="InterPro" id="IPR047663">
    <property type="entry name" value="Transcription_antiterm_LoaP"/>
</dbReference>
<reference evidence="5 6" key="1">
    <citation type="submission" date="2019-07" db="EMBL/GenBank/DDBJ databases">
        <authorList>
            <person name="Kim J."/>
        </authorList>
    </citation>
    <scope>NUCLEOTIDE SEQUENCE [LARGE SCALE GENOMIC DNA]</scope>
    <source>
        <strain evidence="5 6">N4</strain>
    </source>
</reference>
<dbReference type="PANTHER" id="PTHR30265">
    <property type="entry name" value="RHO-INTERACTING TRANSCRIPTION TERMINATION FACTOR NUSG"/>
    <property type="match status" value="1"/>
</dbReference>
<proteinExistence type="predicted"/>
<dbReference type="InterPro" id="IPR043425">
    <property type="entry name" value="NusG-like"/>
</dbReference>
<dbReference type="Gene3D" id="3.30.70.940">
    <property type="entry name" value="NusG, N-terminal domain"/>
    <property type="match status" value="1"/>
</dbReference>
<evidence type="ECO:0000256" key="1">
    <source>
        <dbReference type="ARBA" id="ARBA00022814"/>
    </source>
</evidence>
<dbReference type="OrthoDB" id="1681764at2"/>